<dbReference type="FunFam" id="1.10.357.50:FF:000006">
    <property type="entry name" value="Exocyst complex component sec6"/>
    <property type="match status" value="1"/>
</dbReference>
<name>A0AAW0G368_9APHY</name>
<dbReference type="Pfam" id="PF06046">
    <property type="entry name" value="Sec6"/>
    <property type="match status" value="1"/>
</dbReference>
<evidence type="ECO:0000256" key="4">
    <source>
        <dbReference type="SAM" id="Coils"/>
    </source>
</evidence>
<dbReference type="InterPro" id="IPR042532">
    <property type="entry name" value="EXOC3/Sec6_C"/>
</dbReference>
<dbReference type="GO" id="GO:0000149">
    <property type="term" value="F:SNARE binding"/>
    <property type="evidence" value="ECO:0007669"/>
    <property type="project" value="TreeGrafter"/>
</dbReference>
<keyword evidence="3" id="KW-0268">Exocytosis</keyword>
<dbReference type="GO" id="GO:0006887">
    <property type="term" value="P:exocytosis"/>
    <property type="evidence" value="ECO:0007669"/>
    <property type="project" value="UniProtKB-KW"/>
</dbReference>
<evidence type="ECO:0008006" key="7">
    <source>
        <dbReference type="Google" id="ProtNLM"/>
    </source>
</evidence>
<sequence length="752" mass="85860">MSAPTISAAQAVGEYLQSPDDLLKIAAFRKKLEKEKSSIDARLKSGVKEQLDATRDGLRKLFGTRNNIQTIKDELGTVDRLCADPQNVVSTFDQISRVSMVHRNFVQTEEMVNNLVEMSSKVDALEEMLARDSEDLLGPAPNILRIHYQLNKLEAFRNRTMHQAKKSSAEVRATLARWFERLNRIIAAFDEYILDIARNILPIVRAGYPDVIVKLMKIVEIEGREDEKTIALKLVKKAAKLDVAAKFQSMQANARVIKHYRSKVQKCIIESIKNKFDEAFERAGRNPSVFLEDSIWIYQDIMRVEEDIVPCFPPSYEIYNLYVREYHRALNATIQKVMSEEPDASVLLTMYQWVKEYKKSMKELNVPSELLEPPLLDGNEQVLIEDYLKLIIKKLEEWTANLMGTEIEAFTKREEPPEIDSDGLYGMQGAVILFQMVNQQVDLAMDSGQGLILARVIEEVNRVMRGIQDRWHKLIEAEFKKQSEKPEEAAGGLVEYCIALANDQIKSADFAETLSGRIEPLVSEKYRVTIHERLNDAIDGCLDVAKKCTQTLIDIIFNDLKPATKQLFQPSWYDGIMSQIIETVRDYVADYQAYLNNAMFDSLLEDLIDTFLVNYITALANAPKLKIPAATDRIKDDVTEAYKLFGTYRKTSELEPRFEVLEMILSLLEASKSLVFLSYWSFAKVHGPNITFVESLMKARGDLDRSDVSEVMESVKRKVKEENLMDPPEPTIMKRITIQGTFSRLLAQTRGG</sequence>
<organism evidence="5 6">
    <name type="scientific">Cerrena zonata</name>
    <dbReference type="NCBI Taxonomy" id="2478898"/>
    <lineage>
        <taxon>Eukaryota</taxon>
        <taxon>Fungi</taxon>
        <taxon>Dikarya</taxon>
        <taxon>Basidiomycota</taxon>
        <taxon>Agaricomycotina</taxon>
        <taxon>Agaricomycetes</taxon>
        <taxon>Polyporales</taxon>
        <taxon>Cerrenaceae</taxon>
        <taxon>Cerrena</taxon>
    </lineage>
</organism>
<proteinExistence type="inferred from homology"/>
<comment type="caution">
    <text evidence="5">The sequence shown here is derived from an EMBL/GenBank/DDBJ whole genome shotgun (WGS) entry which is preliminary data.</text>
</comment>
<accession>A0AAW0G368</accession>
<dbReference type="GO" id="GO:0000145">
    <property type="term" value="C:exocyst"/>
    <property type="evidence" value="ECO:0007669"/>
    <property type="project" value="InterPro"/>
</dbReference>
<comment type="similarity">
    <text evidence="1">Belongs to the SEC6 family.</text>
</comment>
<feature type="coiled-coil region" evidence="4">
    <location>
        <begin position="108"/>
        <end position="135"/>
    </location>
</feature>
<dbReference type="EMBL" id="JASBNA010000012">
    <property type="protein sequence ID" value="KAK7687711.1"/>
    <property type="molecule type" value="Genomic_DNA"/>
</dbReference>
<keyword evidence="2" id="KW-0813">Transport</keyword>
<evidence type="ECO:0000313" key="6">
    <source>
        <dbReference type="Proteomes" id="UP001385951"/>
    </source>
</evidence>
<evidence type="ECO:0000256" key="2">
    <source>
        <dbReference type="ARBA" id="ARBA00022448"/>
    </source>
</evidence>
<keyword evidence="4" id="KW-0175">Coiled coil</keyword>
<gene>
    <name evidence="5" type="ORF">QCA50_008927</name>
</gene>
<dbReference type="Gene3D" id="1.10.357.70">
    <property type="entry name" value="Exocyst complex component Sec6, C-terminal domain"/>
    <property type="match status" value="1"/>
</dbReference>
<dbReference type="Gene3D" id="1.10.357.50">
    <property type="match status" value="1"/>
</dbReference>
<evidence type="ECO:0000313" key="5">
    <source>
        <dbReference type="EMBL" id="KAK7687711.1"/>
    </source>
</evidence>
<reference evidence="5 6" key="1">
    <citation type="submission" date="2022-09" db="EMBL/GenBank/DDBJ databases">
        <authorList>
            <person name="Palmer J.M."/>
        </authorList>
    </citation>
    <scope>NUCLEOTIDE SEQUENCE [LARGE SCALE GENOMIC DNA]</scope>
    <source>
        <strain evidence="5 6">DSM 7382</strain>
    </source>
</reference>
<dbReference type="GO" id="GO:0051601">
    <property type="term" value="P:exocyst localization"/>
    <property type="evidence" value="ECO:0007669"/>
    <property type="project" value="TreeGrafter"/>
</dbReference>
<dbReference type="InterPro" id="IPR010326">
    <property type="entry name" value="EXOC3/Sec6"/>
</dbReference>
<dbReference type="PANTHER" id="PTHR21292:SF1">
    <property type="entry name" value="EXOCYST COMPLEX COMPONENT 3"/>
    <property type="match status" value="1"/>
</dbReference>
<evidence type="ECO:0000256" key="1">
    <source>
        <dbReference type="ARBA" id="ARBA00009447"/>
    </source>
</evidence>
<dbReference type="Proteomes" id="UP001385951">
    <property type="component" value="Unassembled WGS sequence"/>
</dbReference>
<keyword evidence="6" id="KW-1185">Reference proteome</keyword>
<protein>
    <recommendedName>
        <fullName evidence="7">Exocyst complex component Sec6</fullName>
    </recommendedName>
</protein>
<dbReference type="AlphaFoldDB" id="A0AAW0G368"/>
<evidence type="ECO:0000256" key="3">
    <source>
        <dbReference type="ARBA" id="ARBA00022483"/>
    </source>
</evidence>
<dbReference type="PANTHER" id="PTHR21292">
    <property type="entry name" value="EXOCYST COMPLEX COMPONENT SEC6-RELATED"/>
    <property type="match status" value="1"/>
</dbReference>